<evidence type="ECO:0000313" key="2">
    <source>
        <dbReference type="Proteomes" id="UP000324222"/>
    </source>
</evidence>
<evidence type="ECO:0000313" key="1">
    <source>
        <dbReference type="EMBL" id="MPC40211.1"/>
    </source>
</evidence>
<gene>
    <name evidence="1" type="ORF">E2C01_033767</name>
</gene>
<accession>A0A5B7EZP6</accession>
<sequence>MWSSLGICINWGKSSLMPEQKKTFLRMMICFPHLKVFLTQNLQDIIIFLSCQSPPPPPHFARN</sequence>
<dbReference type="EMBL" id="VSRR010004615">
    <property type="protein sequence ID" value="MPC40211.1"/>
    <property type="molecule type" value="Genomic_DNA"/>
</dbReference>
<comment type="caution">
    <text evidence="1">The sequence shown here is derived from an EMBL/GenBank/DDBJ whole genome shotgun (WGS) entry which is preliminary data.</text>
</comment>
<dbReference type="Proteomes" id="UP000324222">
    <property type="component" value="Unassembled WGS sequence"/>
</dbReference>
<protein>
    <submittedName>
        <fullName evidence="1">Uncharacterized protein</fullName>
    </submittedName>
</protein>
<name>A0A5B7EZP6_PORTR</name>
<dbReference type="AlphaFoldDB" id="A0A5B7EZP6"/>
<proteinExistence type="predicted"/>
<organism evidence="1 2">
    <name type="scientific">Portunus trituberculatus</name>
    <name type="common">Swimming crab</name>
    <name type="synonym">Neptunus trituberculatus</name>
    <dbReference type="NCBI Taxonomy" id="210409"/>
    <lineage>
        <taxon>Eukaryota</taxon>
        <taxon>Metazoa</taxon>
        <taxon>Ecdysozoa</taxon>
        <taxon>Arthropoda</taxon>
        <taxon>Crustacea</taxon>
        <taxon>Multicrustacea</taxon>
        <taxon>Malacostraca</taxon>
        <taxon>Eumalacostraca</taxon>
        <taxon>Eucarida</taxon>
        <taxon>Decapoda</taxon>
        <taxon>Pleocyemata</taxon>
        <taxon>Brachyura</taxon>
        <taxon>Eubrachyura</taxon>
        <taxon>Portunoidea</taxon>
        <taxon>Portunidae</taxon>
        <taxon>Portuninae</taxon>
        <taxon>Portunus</taxon>
    </lineage>
</organism>
<keyword evidence="2" id="KW-1185">Reference proteome</keyword>
<reference evidence="1 2" key="1">
    <citation type="submission" date="2019-05" db="EMBL/GenBank/DDBJ databases">
        <title>Another draft genome of Portunus trituberculatus and its Hox gene families provides insights of decapod evolution.</title>
        <authorList>
            <person name="Jeong J.-H."/>
            <person name="Song I."/>
            <person name="Kim S."/>
            <person name="Choi T."/>
            <person name="Kim D."/>
            <person name="Ryu S."/>
            <person name="Kim W."/>
        </authorList>
    </citation>
    <scope>NUCLEOTIDE SEQUENCE [LARGE SCALE GENOMIC DNA]</scope>
    <source>
        <tissue evidence="1">Muscle</tissue>
    </source>
</reference>